<dbReference type="Proteomes" id="UP000000763">
    <property type="component" value="Chromosome 6"/>
</dbReference>
<feature type="compositionally biased region" description="Pro residues" evidence="1">
    <location>
        <begin position="191"/>
        <end position="201"/>
    </location>
</feature>
<dbReference type="AlphaFoldDB" id="Q5Z8T6"/>
<reference evidence="4" key="3">
    <citation type="journal article" date="2005" name="Nature">
        <title>The map-based sequence of the rice genome.</title>
        <authorList>
            <consortium name="International rice genome sequencing project (IRGSP)"/>
            <person name="Matsumoto T."/>
            <person name="Wu J."/>
            <person name="Kanamori H."/>
            <person name="Katayose Y."/>
            <person name="Fujisawa M."/>
            <person name="Namiki N."/>
            <person name="Mizuno H."/>
            <person name="Yamamoto K."/>
            <person name="Antonio B.A."/>
            <person name="Baba T."/>
            <person name="Sakata K."/>
            <person name="Nagamura Y."/>
            <person name="Aoki H."/>
            <person name="Arikawa K."/>
            <person name="Arita K."/>
            <person name="Bito T."/>
            <person name="Chiden Y."/>
            <person name="Fujitsuka N."/>
            <person name="Fukunaka R."/>
            <person name="Hamada M."/>
            <person name="Harada C."/>
            <person name="Hayashi A."/>
            <person name="Hijishita S."/>
            <person name="Honda M."/>
            <person name="Hosokawa S."/>
            <person name="Ichikawa Y."/>
            <person name="Idonuma A."/>
            <person name="Iijima M."/>
            <person name="Ikeda M."/>
            <person name="Ikeno M."/>
            <person name="Ito K."/>
            <person name="Ito S."/>
            <person name="Ito T."/>
            <person name="Ito Y."/>
            <person name="Ito Y."/>
            <person name="Iwabuchi A."/>
            <person name="Kamiya K."/>
            <person name="Karasawa W."/>
            <person name="Kurita K."/>
            <person name="Katagiri S."/>
            <person name="Kikuta A."/>
            <person name="Kobayashi H."/>
            <person name="Kobayashi N."/>
            <person name="Machita K."/>
            <person name="Maehara T."/>
            <person name="Masukawa M."/>
            <person name="Mizubayashi T."/>
            <person name="Mukai Y."/>
            <person name="Nagasaki H."/>
            <person name="Nagata Y."/>
            <person name="Naito S."/>
            <person name="Nakashima M."/>
            <person name="Nakama Y."/>
            <person name="Nakamichi Y."/>
            <person name="Nakamura M."/>
            <person name="Meguro A."/>
            <person name="Negishi M."/>
            <person name="Ohta I."/>
            <person name="Ohta T."/>
            <person name="Okamoto M."/>
            <person name="Ono N."/>
            <person name="Saji S."/>
            <person name="Sakaguchi M."/>
            <person name="Sakai K."/>
            <person name="Shibata M."/>
            <person name="Shimokawa T."/>
            <person name="Song J."/>
            <person name="Takazaki Y."/>
            <person name="Terasawa K."/>
            <person name="Tsugane M."/>
            <person name="Tsuji K."/>
            <person name="Ueda S."/>
            <person name="Waki K."/>
            <person name="Yamagata H."/>
            <person name="Yamamoto M."/>
            <person name="Yamamoto S."/>
            <person name="Yamane H."/>
            <person name="Yoshiki S."/>
            <person name="Yoshihara R."/>
            <person name="Yukawa K."/>
            <person name="Zhong H."/>
            <person name="Yano M."/>
            <person name="Yuan Q."/>
            <person name="Ouyang S."/>
            <person name="Liu J."/>
            <person name="Jones K.M."/>
            <person name="Gansberger K."/>
            <person name="Moffat K."/>
            <person name="Hill J."/>
            <person name="Bera J."/>
            <person name="Fadrosh D."/>
            <person name="Jin S."/>
            <person name="Johri S."/>
            <person name="Kim M."/>
            <person name="Overton L."/>
            <person name="Reardon M."/>
            <person name="Tsitrin T."/>
            <person name="Vuong H."/>
            <person name="Weaver B."/>
            <person name="Ciecko A."/>
            <person name="Tallon L."/>
            <person name="Jackson J."/>
            <person name="Pai G."/>
            <person name="Aken S.V."/>
            <person name="Utterback T."/>
            <person name="Reidmuller S."/>
            <person name="Feldblyum T."/>
            <person name="Hsiao J."/>
            <person name="Zismann V."/>
            <person name="Iobst S."/>
            <person name="de Vazeille A.R."/>
            <person name="Buell C.R."/>
            <person name="Ying K."/>
            <person name="Li Y."/>
            <person name="Lu T."/>
            <person name="Huang Y."/>
            <person name="Zhao Q."/>
            <person name="Feng Q."/>
            <person name="Zhang L."/>
            <person name="Zhu J."/>
            <person name="Weng Q."/>
            <person name="Mu J."/>
            <person name="Lu Y."/>
            <person name="Fan D."/>
            <person name="Liu Y."/>
            <person name="Guan J."/>
            <person name="Zhang Y."/>
            <person name="Yu S."/>
            <person name="Liu X."/>
            <person name="Zhang Y."/>
            <person name="Hong G."/>
            <person name="Han B."/>
            <person name="Choisne N."/>
            <person name="Demange N."/>
            <person name="Orjeda G."/>
            <person name="Samain S."/>
            <person name="Cattolico L."/>
            <person name="Pelletier E."/>
            <person name="Couloux A."/>
            <person name="Segurens B."/>
            <person name="Wincker P."/>
            <person name="D'Hont A."/>
            <person name="Scarpelli C."/>
            <person name="Weissenbach J."/>
            <person name="Salanoubat M."/>
            <person name="Quetier F."/>
            <person name="Yu Y."/>
            <person name="Kim H.R."/>
            <person name="Rambo T."/>
            <person name="Currie J."/>
            <person name="Collura K."/>
            <person name="Luo M."/>
            <person name="Yang T."/>
            <person name="Ammiraju J.S.S."/>
            <person name="Engler F."/>
            <person name="Soderlund C."/>
            <person name="Wing R.A."/>
            <person name="Palmer L.E."/>
            <person name="de la Bastide M."/>
            <person name="Spiegel L."/>
            <person name="Nascimento L."/>
            <person name="Zutavern T."/>
            <person name="O'Shaughnessy A."/>
            <person name="Dike S."/>
            <person name="Dedhia N."/>
            <person name="Preston R."/>
            <person name="Balija V."/>
            <person name="McCombie W.R."/>
            <person name="Chow T."/>
            <person name="Chen H."/>
            <person name="Chung M."/>
            <person name="Chen C."/>
            <person name="Shaw J."/>
            <person name="Wu H."/>
            <person name="Hsiao K."/>
            <person name="Chao Y."/>
            <person name="Chu M."/>
            <person name="Cheng C."/>
            <person name="Hour A."/>
            <person name="Lee P."/>
            <person name="Lin S."/>
            <person name="Lin Y."/>
            <person name="Liou J."/>
            <person name="Liu S."/>
            <person name="Hsing Y."/>
            <person name="Raghuvanshi S."/>
            <person name="Mohanty A."/>
            <person name="Bharti A.K."/>
            <person name="Gaur A."/>
            <person name="Gupta V."/>
            <person name="Kumar D."/>
            <person name="Ravi V."/>
            <person name="Vij S."/>
            <person name="Kapur A."/>
            <person name="Khurana P."/>
            <person name="Khurana P."/>
            <person name="Khurana J.P."/>
            <person name="Tyagi A.K."/>
            <person name="Gaikwad K."/>
            <person name="Singh A."/>
            <person name="Dalal V."/>
            <person name="Srivastava S."/>
            <person name="Dixit A."/>
            <person name="Pal A.K."/>
            <person name="Ghazi I.A."/>
            <person name="Yadav M."/>
            <person name="Pandit A."/>
            <person name="Bhargava A."/>
            <person name="Sureshbabu K."/>
            <person name="Batra K."/>
            <person name="Sharma T.R."/>
            <person name="Mohapatra T."/>
            <person name="Singh N.K."/>
            <person name="Messing J."/>
            <person name="Nelson A.B."/>
            <person name="Fuks G."/>
            <person name="Kavchok S."/>
            <person name="Keizer G."/>
            <person name="Linton E."/>
            <person name="Llaca V."/>
            <person name="Song R."/>
            <person name="Tanyolac B."/>
            <person name="Young S."/>
            <person name="Ho-Il K."/>
            <person name="Hahn J.H."/>
            <person name="Sangsakoo G."/>
            <person name="Vanavichit A."/>
            <person name="de Mattos Luiz.A.T."/>
            <person name="Zimmer P.D."/>
            <person name="Malone G."/>
            <person name="Dellagostin O."/>
            <person name="de Oliveira A.C."/>
            <person name="Bevan M."/>
            <person name="Bancroft I."/>
            <person name="Minx P."/>
            <person name="Cordum H."/>
            <person name="Wilson R."/>
            <person name="Cheng Z."/>
            <person name="Jin W."/>
            <person name="Jiang J."/>
            <person name="Leong S.A."/>
            <person name="Iwama H."/>
            <person name="Gojobori T."/>
            <person name="Itoh T."/>
            <person name="Niimura Y."/>
            <person name="Fujii Y."/>
            <person name="Habara T."/>
            <person name="Sakai H."/>
            <person name="Sato Y."/>
            <person name="Wilson G."/>
            <person name="Kumar K."/>
            <person name="McCouch S."/>
            <person name="Juretic N."/>
            <person name="Hoen D."/>
            <person name="Wright S."/>
            <person name="Bruskiewich R."/>
            <person name="Bureau T."/>
            <person name="Miyao A."/>
            <person name="Hirochika H."/>
            <person name="Nishikawa T."/>
            <person name="Kadowaki K."/>
            <person name="Sugiura M."/>
            <person name="Burr B."/>
            <person name="Sasaki T."/>
        </authorList>
    </citation>
    <scope>NUCLEOTIDE SEQUENCE [LARGE SCALE GENOMIC DNA]</scope>
    <source>
        <strain evidence="4">cv. Nipponbare</strain>
    </source>
</reference>
<reference evidence="4" key="4">
    <citation type="journal article" date="2008" name="Nucleic Acids Res.">
        <title>The rice annotation project database (RAP-DB): 2008 update.</title>
        <authorList>
            <consortium name="The rice annotation project (RAP)"/>
        </authorList>
    </citation>
    <scope>GENOME REANNOTATION</scope>
    <source>
        <strain evidence="4">cv. Nipponbare</strain>
    </source>
</reference>
<accession>Q5Z8T6</accession>
<feature type="compositionally biased region" description="Gly residues" evidence="1">
    <location>
        <begin position="36"/>
        <end position="46"/>
    </location>
</feature>
<feature type="region of interest" description="Disordered" evidence="1">
    <location>
        <begin position="27"/>
        <end position="201"/>
    </location>
</feature>
<proteinExistence type="predicted"/>
<evidence type="ECO:0000313" key="4">
    <source>
        <dbReference type="Proteomes" id="UP000000763"/>
    </source>
</evidence>
<sequence>MDGAAADGLRAASAAAVAAAVARIQLRQVRDWSGAGATGDGDGGGARAWRRGHNSDEQDDSGDDGAGRPWWGGSEPGTVARRNVRGGGHRAHRGGGGGAQERCRPGGHRAPYSCCQLPEPPRGRRGHGWRQVQEEEGAVSRRTWSGRGPVSEEEELQSLFRIMARSTPERSRPVRRRALGRASYCSKVHRPPQPPLRAPTR</sequence>
<reference evidence="3" key="2">
    <citation type="submission" date="2001-06" db="EMBL/GenBank/DDBJ databases">
        <title>Oryza sativa nipponbare(GA3) genomic DNA, chromosome 6, PAC clone:P0018H04.</title>
        <authorList>
            <person name="Sasaki T."/>
            <person name="Matsumoto T."/>
            <person name="Yamamoto K."/>
        </authorList>
    </citation>
    <scope>NUCLEOTIDE SEQUENCE</scope>
</reference>
<dbReference type="EMBL" id="AP003621">
    <property type="protein sequence ID" value="BAD53605.1"/>
    <property type="molecule type" value="Genomic_DNA"/>
</dbReference>
<gene>
    <name evidence="3" type="ORF">P0018H04.36</name>
    <name evidence="2" type="ORF">P0621D05.24</name>
</gene>
<protein>
    <submittedName>
        <fullName evidence="3">Uncharacterized protein</fullName>
    </submittedName>
</protein>
<evidence type="ECO:0000313" key="3">
    <source>
        <dbReference type="EMBL" id="BAD53818.1"/>
    </source>
</evidence>
<name>Q5Z8T6_ORYSJ</name>
<evidence type="ECO:0000313" key="2">
    <source>
        <dbReference type="EMBL" id="BAD53605.1"/>
    </source>
</evidence>
<organism evidence="3 4">
    <name type="scientific">Oryza sativa subsp. japonica</name>
    <name type="common">Rice</name>
    <dbReference type="NCBI Taxonomy" id="39947"/>
    <lineage>
        <taxon>Eukaryota</taxon>
        <taxon>Viridiplantae</taxon>
        <taxon>Streptophyta</taxon>
        <taxon>Embryophyta</taxon>
        <taxon>Tracheophyta</taxon>
        <taxon>Spermatophyta</taxon>
        <taxon>Magnoliopsida</taxon>
        <taxon>Liliopsida</taxon>
        <taxon>Poales</taxon>
        <taxon>Poaceae</taxon>
        <taxon>BOP clade</taxon>
        <taxon>Oryzoideae</taxon>
        <taxon>Oryzeae</taxon>
        <taxon>Oryzinae</taxon>
        <taxon>Oryza</taxon>
        <taxon>Oryza sativa</taxon>
    </lineage>
</organism>
<dbReference type="EMBL" id="AP003761">
    <property type="protein sequence ID" value="BAD53818.1"/>
    <property type="molecule type" value="Genomic_DNA"/>
</dbReference>
<reference evidence="2" key="1">
    <citation type="submission" date="2001-05" db="EMBL/GenBank/DDBJ databases">
        <title>Oryza sativa nipponbare(GA3) genomic DNA, chromosome 6, PAC clone:P0621D05.</title>
        <authorList>
            <person name="Sasaki T."/>
            <person name="Matsumoto T."/>
            <person name="Yamamoto K."/>
        </authorList>
    </citation>
    <scope>NUCLEOTIDE SEQUENCE</scope>
</reference>
<feature type="compositionally biased region" description="Basic residues" evidence="1">
    <location>
        <begin position="82"/>
        <end position="93"/>
    </location>
</feature>
<evidence type="ECO:0000256" key="1">
    <source>
        <dbReference type="SAM" id="MobiDB-lite"/>
    </source>
</evidence>